<proteinExistence type="predicted"/>
<accession>A0ABQ1CFI4</accession>
<protein>
    <recommendedName>
        <fullName evidence="3">AP2 domain-containing protein</fullName>
    </recommendedName>
</protein>
<evidence type="ECO:0008006" key="3">
    <source>
        <dbReference type="Google" id="ProtNLM"/>
    </source>
</evidence>
<dbReference type="EMBL" id="BLKX01000003">
    <property type="protein sequence ID" value="GFG83205.1"/>
    <property type="molecule type" value="Genomic_DNA"/>
</dbReference>
<dbReference type="RefSeq" id="WP_120795193.1">
    <property type="nucleotide sequence ID" value="NZ_BLKX01000003.1"/>
</dbReference>
<name>A0ABQ1CFI4_9MYCO</name>
<evidence type="ECO:0000313" key="1">
    <source>
        <dbReference type="EMBL" id="GFG83205.1"/>
    </source>
</evidence>
<sequence>MSNVIASAYYKSSTLTNRAGIIIVKERGKYGVGNFQHISGIGERYIIRKRFATEAQARAAANCAWLAEHHNAI</sequence>
<gene>
    <name evidence="1" type="ORF">MPRG_64810</name>
</gene>
<keyword evidence="2" id="KW-1185">Reference proteome</keyword>
<dbReference type="Proteomes" id="UP000465240">
    <property type="component" value="Unassembled WGS sequence"/>
</dbReference>
<organism evidence="1 2">
    <name type="scientific">Mycobacterium paragordonae</name>
    <dbReference type="NCBI Taxonomy" id="1389713"/>
    <lineage>
        <taxon>Bacteria</taxon>
        <taxon>Bacillati</taxon>
        <taxon>Actinomycetota</taxon>
        <taxon>Actinomycetes</taxon>
        <taxon>Mycobacteriales</taxon>
        <taxon>Mycobacteriaceae</taxon>
        <taxon>Mycobacterium</taxon>
    </lineage>
</organism>
<evidence type="ECO:0000313" key="2">
    <source>
        <dbReference type="Proteomes" id="UP000465240"/>
    </source>
</evidence>
<comment type="caution">
    <text evidence="1">The sequence shown here is derived from an EMBL/GenBank/DDBJ whole genome shotgun (WGS) entry which is preliminary data.</text>
</comment>
<reference evidence="1 2" key="1">
    <citation type="journal article" date="2019" name="Emerg. Microbes Infect.">
        <title>Comprehensive subspecies identification of 175 nontuberculous mycobacteria species based on 7547 genomic profiles.</title>
        <authorList>
            <person name="Matsumoto Y."/>
            <person name="Kinjo T."/>
            <person name="Motooka D."/>
            <person name="Nabeya D."/>
            <person name="Jung N."/>
            <person name="Uechi K."/>
            <person name="Horii T."/>
            <person name="Iida T."/>
            <person name="Fujita J."/>
            <person name="Nakamura S."/>
        </authorList>
    </citation>
    <scope>NUCLEOTIDE SEQUENCE [LARGE SCALE GENOMIC DNA]</scope>
    <source>
        <strain evidence="1 2">JCM 18565</strain>
    </source>
</reference>